<evidence type="ECO:0000256" key="10">
    <source>
        <dbReference type="ARBA" id="ARBA00037165"/>
    </source>
</evidence>
<organism evidence="13 14">
    <name type="scientific">Pyxicephalus adspersus</name>
    <name type="common">African bullfrog</name>
    <dbReference type="NCBI Taxonomy" id="30357"/>
    <lineage>
        <taxon>Eukaryota</taxon>
        <taxon>Metazoa</taxon>
        <taxon>Chordata</taxon>
        <taxon>Craniata</taxon>
        <taxon>Vertebrata</taxon>
        <taxon>Euteleostomi</taxon>
        <taxon>Amphibia</taxon>
        <taxon>Batrachia</taxon>
        <taxon>Anura</taxon>
        <taxon>Neobatrachia</taxon>
        <taxon>Ranoidea</taxon>
        <taxon>Pyxicephalidae</taxon>
        <taxon>Pyxicephalinae</taxon>
        <taxon>Pyxicephalus</taxon>
    </lineage>
</organism>
<name>A0AAV3AW87_PYXAD</name>
<dbReference type="InterPro" id="IPR051655">
    <property type="entry name" value="FAM161"/>
</dbReference>
<keyword evidence="7" id="KW-0969">Cilium</keyword>
<proteinExistence type="inferred from homology"/>
<dbReference type="GO" id="GO:0036064">
    <property type="term" value="C:ciliary basal body"/>
    <property type="evidence" value="ECO:0007669"/>
    <property type="project" value="TreeGrafter"/>
</dbReference>
<evidence type="ECO:0000256" key="9">
    <source>
        <dbReference type="ARBA" id="ARBA00023273"/>
    </source>
</evidence>
<dbReference type="Pfam" id="PF10595">
    <property type="entry name" value="FAM161A_B"/>
    <property type="match status" value="1"/>
</dbReference>
<dbReference type="PANTHER" id="PTHR21501">
    <property type="entry name" value="PROTEIN FAM-161"/>
    <property type="match status" value="1"/>
</dbReference>
<evidence type="ECO:0000256" key="7">
    <source>
        <dbReference type="ARBA" id="ARBA00023069"/>
    </source>
</evidence>
<comment type="caution">
    <text evidence="13">The sequence shown here is derived from an EMBL/GenBank/DDBJ whole genome shotgun (WGS) entry which is preliminary data.</text>
</comment>
<evidence type="ECO:0000256" key="6">
    <source>
        <dbReference type="ARBA" id="ARBA00023054"/>
    </source>
</evidence>
<evidence type="ECO:0000256" key="5">
    <source>
        <dbReference type="ARBA" id="ARBA00022794"/>
    </source>
</evidence>
<feature type="region of interest" description="Disordered" evidence="12">
    <location>
        <begin position="165"/>
        <end position="184"/>
    </location>
</feature>
<evidence type="ECO:0000256" key="12">
    <source>
        <dbReference type="SAM" id="MobiDB-lite"/>
    </source>
</evidence>
<feature type="compositionally biased region" description="Basic and acidic residues" evidence="12">
    <location>
        <begin position="516"/>
        <end position="526"/>
    </location>
</feature>
<feature type="compositionally biased region" description="Acidic residues" evidence="12">
    <location>
        <begin position="56"/>
        <end position="65"/>
    </location>
</feature>
<evidence type="ECO:0000313" key="14">
    <source>
        <dbReference type="Proteomes" id="UP001181693"/>
    </source>
</evidence>
<keyword evidence="14" id="KW-1185">Reference proteome</keyword>
<sequence length="526" mass="61470">MAKAHREAVLAAACVQTPVHPLTRSPLTLYERLEEDKQRLAGHREDRGGDDISSYSDDDDDDEGDQEYKMKNSKHWVLEVSRTDHSDKEYYMQVERLKNAHVQNMEQLEKMYKNKINLKGVHSGDPDVKSAFRPACEQRCSHPDELDGSVLKPDFTWNVSSGVSEASFGEQSDGEDSCDTQDTSSAKEKILQMWDGFSLQDYIQDTTLDKQKLRRKADKGKPKEWTHRVTIPAPFEMTIRESKKKEMNAKSKAEIELENNLLKQRLEEETECQKKFRANPVPASVYLPLYHDIVERNEERRRFVKERSKEILLASQKPFQFTEREEHKKQLRRMQLDDLEDSSNHFKHFKARPVPKSIYGTSVNDRLKEEELYRGIRIHMRSQELLHSSAYPTPTLASKRSTKSCKARCYELKEEPERRPKINTQIPNFQAVHQNNQKWLLKNKNAKHVTICDPFQLCTDNIPSRREKILKDIEADEERLKETRWPFRSPRSQPRKNSLVVSLHGEAQVVSPRSTESSKRREQVIR</sequence>
<feature type="region of interest" description="Disordered" evidence="12">
    <location>
        <begin position="33"/>
        <end position="72"/>
    </location>
</feature>
<dbReference type="GO" id="GO:0005814">
    <property type="term" value="C:centriole"/>
    <property type="evidence" value="ECO:0007669"/>
    <property type="project" value="UniProtKB-SubCell"/>
</dbReference>
<gene>
    <name evidence="13" type="ORF">GDO54_011226</name>
</gene>
<accession>A0AAV3AW87</accession>
<evidence type="ECO:0000256" key="3">
    <source>
        <dbReference type="ARBA" id="ARBA00006663"/>
    </source>
</evidence>
<evidence type="ECO:0000256" key="11">
    <source>
        <dbReference type="ARBA" id="ARBA00039949"/>
    </source>
</evidence>
<feature type="compositionally biased region" description="Basic and acidic residues" evidence="12">
    <location>
        <begin position="33"/>
        <end position="50"/>
    </location>
</feature>
<keyword evidence="5" id="KW-0970">Cilium biogenesis/degradation</keyword>
<evidence type="ECO:0000256" key="2">
    <source>
        <dbReference type="ARBA" id="ARBA00004120"/>
    </source>
</evidence>
<protein>
    <recommendedName>
        <fullName evidence="11">Protein FAM161A</fullName>
    </recommendedName>
</protein>
<dbReference type="PANTHER" id="PTHR21501:SF3">
    <property type="entry name" value="PROTEIN FAM161A"/>
    <property type="match status" value="1"/>
</dbReference>
<comment type="function">
    <text evidence="10">Involved in ciliogenesis.</text>
</comment>
<dbReference type="GO" id="GO:0032391">
    <property type="term" value="C:photoreceptor connecting cilium"/>
    <property type="evidence" value="ECO:0007669"/>
    <property type="project" value="TreeGrafter"/>
</dbReference>
<dbReference type="AlphaFoldDB" id="A0AAV3AW87"/>
<reference evidence="13" key="1">
    <citation type="thesis" date="2020" institute="ProQuest LLC" country="789 East Eisenhower Parkway, Ann Arbor, MI, USA">
        <title>Comparative Genomics and Chromosome Evolution.</title>
        <authorList>
            <person name="Mudd A.B."/>
        </authorList>
    </citation>
    <scope>NUCLEOTIDE SEQUENCE</scope>
    <source>
        <strain evidence="13">1538</strain>
        <tissue evidence="13">Blood</tissue>
    </source>
</reference>
<keyword evidence="4" id="KW-0963">Cytoplasm</keyword>
<dbReference type="EMBL" id="DYDO01000004">
    <property type="protein sequence ID" value="DBA27045.1"/>
    <property type="molecule type" value="Genomic_DNA"/>
</dbReference>
<feature type="region of interest" description="Disordered" evidence="12">
    <location>
        <begin position="484"/>
        <end position="526"/>
    </location>
</feature>
<keyword evidence="9" id="KW-0966">Cell projection</keyword>
<feature type="compositionally biased region" description="Polar residues" evidence="12">
    <location>
        <begin position="490"/>
        <end position="500"/>
    </location>
</feature>
<evidence type="ECO:0000256" key="1">
    <source>
        <dbReference type="ARBA" id="ARBA00004114"/>
    </source>
</evidence>
<dbReference type="GO" id="GO:0044782">
    <property type="term" value="P:cilium organization"/>
    <property type="evidence" value="ECO:0007669"/>
    <property type="project" value="TreeGrafter"/>
</dbReference>
<evidence type="ECO:0000256" key="8">
    <source>
        <dbReference type="ARBA" id="ARBA00023212"/>
    </source>
</evidence>
<evidence type="ECO:0000256" key="4">
    <source>
        <dbReference type="ARBA" id="ARBA00022490"/>
    </source>
</evidence>
<keyword evidence="8" id="KW-0206">Cytoskeleton</keyword>
<comment type="subcellular location">
    <subcellularLocation>
        <location evidence="2">Cytoplasm</location>
        <location evidence="2">Cytoskeleton</location>
        <location evidence="2">Cilium basal body</location>
    </subcellularLocation>
    <subcellularLocation>
        <location evidence="1">Cytoplasm</location>
        <location evidence="1">Cytoskeleton</location>
        <location evidence="1">Microtubule organizing center</location>
        <location evidence="1">Centrosome</location>
        <location evidence="1">Centriole</location>
    </subcellularLocation>
</comment>
<keyword evidence="6" id="KW-0175">Coiled coil</keyword>
<dbReference type="Proteomes" id="UP001181693">
    <property type="component" value="Unassembled WGS sequence"/>
</dbReference>
<comment type="similarity">
    <text evidence="3">Belongs to the FAM161 family.</text>
</comment>
<evidence type="ECO:0000313" key="13">
    <source>
        <dbReference type="EMBL" id="DBA27045.1"/>
    </source>
</evidence>
<dbReference type="InterPro" id="IPR019579">
    <property type="entry name" value="FAM161A/B"/>
</dbReference>